<organism evidence="3 4">
    <name type="scientific">Musa acuminata subsp. malaccensis</name>
    <name type="common">Wild banana</name>
    <name type="synonym">Musa malaccensis</name>
    <dbReference type="NCBI Taxonomy" id="214687"/>
    <lineage>
        <taxon>Eukaryota</taxon>
        <taxon>Viridiplantae</taxon>
        <taxon>Streptophyta</taxon>
        <taxon>Embryophyta</taxon>
        <taxon>Tracheophyta</taxon>
        <taxon>Spermatophyta</taxon>
        <taxon>Magnoliopsida</taxon>
        <taxon>Liliopsida</taxon>
        <taxon>Zingiberales</taxon>
        <taxon>Musaceae</taxon>
        <taxon>Musa</taxon>
    </lineage>
</organism>
<sequence>MSCDKQFSYSDDLLHDRPSINAGKLERKEADVRNP</sequence>
<proteinExistence type="predicted"/>
<dbReference type="EMBL" id="HG996471">
    <property type="protein sequence ID" value="CAG1847909.1"/>
    <property type="molecule type" value="Genomic_DNA"/>
</dbReference>
<accession>A0A804JMA5</accession>
<evidence type="ECO:0000313" key="3">
    <source>
        <dbReference type="EnsemblPlants" id="Ma06_p30850.1"/>
    </source>
</evidence>
<dbReference type="Gramene" id="Ma06_t30850.1">
    <property type="protein sequence ID" value="Ma06_p30850.1"/>
    <property type="gene ID" value="Ma06_g30850"/>
</dbReference>
<feature type="region of interest" description="Disordered" evidence="1">
    <location>
        <begin position="1"/>
        <end position="35"/>
    </location>
</feature>
<name>A0A804JMA5_MUSAM</name>
<dbReference type="Proteomes" id="UP000012960">
    <property type="component" value="Unplaced"/>
</dbReference>
<dbReference type="EnsemblPlants" id="Ma06_t30850.1">
    <property type="protein sequence ID" value="Ma06_p30850.1"/>
    <property type="gene ID" value="Ma06_g30850"/>
</dbReference>
<keyword evidence="4" id="KW-1185">Reference proteome</keyword>
<evidence type="ECO:0000313" key="4">
    <source>
        <dbReference type="Proteomes" id="UP000012960"/>
    </source>
</evidence>
<feature type="compositionally biased region" description="Basic and acidic residues" evidence="1">
    <location>
        <begin position="12"/>
        <end position="35"/>
    </location>
</feature>
<reference evidence="3" key="2">
    <citation type="submission" date="2021-05" db="UniProtKB">
        <authorList>
            <consortium name="EnsemblPlants"/>
        </authorList>
    </citation>
    <scope>IDENTIFICATION</scope>
    <source>
        <strain evidence="3">subsp. malaccensis</strain>
    </source>
</reference>
<dbReference type="InParanoid" id="A0A804JMA5"/>
<dbReference type="AlphaFoldDB" id="A0A804JMA5"/>
<reference evidence="2" key="1">
    <citation type="submission" date="2021-03" db="EMBL/GenBank/DDBJ databases">
        <authorList>
            <consortium name="Genoscope - CEA"/>
            <person name="William W."/>
        </authorList>
    </citation>
    <scope>NUCLEOTIDE SEQUENCE</scope>
    <source>
        <strain evidence="2">Doubled-haploid Pahang</strain>
    </source>
</reference>
<gene>
    <name evidence="2" type="ORF">GSMUA_177040.1</name>
</gene>
<evidence type="ECO:0000313" key="2">
    <source>
        <dbReference type="EMBL" id="CAG1847909.1"/>
    </source>
</evidence>
<evidence type="ECO:0000256" key="1">
    <source>
        <dbReference type="SAM" id="MobiDB-lite"/>
    </source>
</evidence>
<protein>
    <submittedName>
        <fullName evidence="2">(wild Malaysian banana) hypothetical protein</fullName>
    </submittedName>
</protein>